<dbReference type="PROSITE" id="PS50887">
    <property type="entry name" value="GGDEF"/>
    <property type="match status" value="1"/>
</dbReference>
<reference evidence="6" key="1">
    <citation type="journal article" date="2019" name="Int. J. Syst. Evol. Microbiol.">
        <title>The Global Catalogue of Microorganisms (GCM) 10K type strain sequencing project: providing services to taxonomists for standard genome sequencing and annotation.</title>
        <authorList>
            <consortium name="The Broad Institute Genomics Platform"/>
            <consortium name="The Broad Institute Genome Sequencing Center for Infectious Disease"/>
            <person name="Wu L."/>
            <person name="Ma J."/>
        </authorList>
    </citation>
    <scope>NUCLEOTIDE SEQUENCE [LARGE SCALE GENOMIC DNA]</scope>
    <source>
        <strain evidence="6">KCTC 52168</strain>
    </source>
</reference>
<dbReference type="NCBIfam" id="TIGR00254">
    <property type="entry name" value="GGDEF"/>
    <property type="match status" value="1"/>
</dbReference>
<name>A0ABV7H891_9BURK</name>
<dbReference type="SMART" id="SM00267">
    <property type="entry name" value="GGDEF"/>
    <property type="match status" value="1"/>
</dbReference>
<dbReference type="InterPro" id="IPR029787">
    <property type="entry name" value="Nucleotide_cyclase"/>
</dbReference>
<dbReference type="InterPro" id="IPR000160">
    <property type="entry name" value="GGDEF_dom"/>
</dbReference>
<dbReference type="EMBL" id="JBHRTI010000010">
    <property type="protein sequence ID" value="MFC3148836.1"/>
    <property type="molecule type" value="Genomic_DNA"/>
</dbReference>
<dbReference type="Proteomes" id="UP001595556">
    <property type="component" value="Unassembled WGS sequence"/>
</dbReference>
<dbReference type="EC" id="2.7.7.65" evidence="1"/>
<dbReference type="PANTHER" id="PTHR45138:SF9">
    <property type="entry name" value="DIGUANYLATE CYCLASE DGCM-RELATED"/>
    <property type="match status" value="1"/>
</dbReference>
<dbReference type="SUPFAM" id="SSF55073">
    <property type="entry name" value="Nucleotide cyclase"/>
    <property type="match status" value="1"/>
</dbReference>
<dbReference type="RefSeq" id="WP_377305139.1">
    <property type="nucleotide sequence ID" value="NZ_CP180191.1"/>
</dbReference>
<accession>A0ABV7H891</accession>
<proteinExistence type="predicted"/>
<dbReference type="CDD" id="cd01949">
    <property type="entry name" value="GGDEF"/>
    <property type="match status" value="1"/>
</dbReference>
<feature type="transmembrane region" description="Helical" evidence="3">
    <location>
        <begin position="30"/>
        <end position="52"/>
    </location>
</feature>
<keyword evidence="6" id="KW-1185">Reference proteome</keyword>
<keyword evidence="3" id="KW-1133">Transmembrane helix</keyword>
<organism evidence="5 6">
    <name type="scientific">Piscinibacterium candidicorallinum</name>
    <dbReference type="NCBI Taxonomy" id="1793872"/>
    <lineage>
        <taxon>Bacteria</taxon>
        <taxon>Pseudomonadati</taxon>
        <taxon>Pseudomonadota</taxon>
        <taxon>Betaproteobacteria</taxon>
        <taxon>Burkholderiales</taxon>
        <taxon>Piscinibacterium</taxon>
    </lineage>
</organism>
<gene>
    <name evidence="5" type="ORF">ACFOEN_14480</name>
</gene>
<dbReference type="Pfam" id="PF00990">
    <property type="entry name" value="GGDEF"/>
    <property type="match status" value="1"/>
</dbReference>
<comment type="catalytic activity">
    <reaction evidence="2">
        <text>2 GTP = 3',3'-c-di-GMP + 2 diphosphate</text>
        <dbReference type="Rhea" id="RHEA:24898"/>
        <dbReference type="ChEBI" id="CHEBI:33019"/>
        <dbReference type="ChEBI" id="CHEBI:37565"/>
        <dbReference type="ChEBI" id="CHEBI:58805"/>
        <dbReference type="EC" id="2.7.7.65"/>
    </reaction>
</comment>
<keyword evidence="3" id="KW-0472">Membrane</keyword>
<evidence type="ECO:0000313" key="6">
    <source>
        <dbReference type="Proteomes" id="UP001595556"/>
    </source>
</evidence>
<evidence type="ECO:0000256" key="3">
    <source>
        <dbReference type="SAM" id="Phobius"/>
    </source>
</evidence>
<feature type="transmembrane region" description="Helical" evidence="3">
    <location>
        <begin position="198"/>
        <end position="220"/>
    </location>
</feature>
<evidence type="ECO:0000259" key="4">
    <source>
        <dbReference type="PROSITE" id="PS50887"/>
    </source>
</evidence>
<sequence length="404" mass="44645">MSKRRWPGLRPAEPVAETSVEVRDTVTQRLTIGFTACLLLLLILSATSYWLLRQVIDEQRASATVISVAAKQVTYASRVALFGLDYSVAPTDATRELLLTSINEMEYAHLSLVDPDHPSRFTTKLSPALRAIYFDKPFELDASLRKFVADARELAEYPDRDLIAYRLRDEATEHLAVRMERAVAQYTAEAEQRVDRMALAAGLNLAAVLITLIFEAFVIFRPMLRYVQNAVHRLVRWATQDALTGLLNRRGFFDECRRLLVRSSSTSPLCVVLLDMDHFKQINDRHGHAAGDRVIAEVGAVIRRALPEGAVAARIGGEELCVAWLEPAPGDGQVLAQRLYERLSGLKVPLEGISASVDALTVSASVGAFVGHLPGKPMDAYIQRADDAMYAAKAAGRNTLRFAA</sequence>
<evidence type="ECO:0000256" key="1">
    <source>
        <dbReference type="ARBA" id="ARBA00012528"/>
    </source>
</evidence>
<dbReference type="PANTHER" id="PTHR45138">
    <property type="entry name" value="REGULATORY COMPONENTS OF SENSORY TRANSDUCTION SYSTEM"/>
    <property type="match status" value="1"/>
</dbReference>
<evidence type="ECO:0000313" key="5">
    <source>
        <dbReference type="EMBL" id="MFC3148836.1"/>
    </source>
</evidence>
<dbReference type="InterPro" id="IPR043128">
    <property type="entry name" value="Rev_trsase/Diguanyl_cyclase"/>
</dbReference>
<dbReference type="InterPro" id="IPR050469">
    <property type="entry name" value="Diguanylate_Cyclase"/>
</dbReference>
<feature type="domain" description="GGDEF" evidence="4">
    <location>
        <begin position="267"/>
        <end position="404"/>
    </location>
</feature>
<comment type="caution">
    <text evidence="5">The sequence shown here is derived from an EMBL/GenBank/DDBJ whole genome shotgun (WGS) entry which is preliminary data.</text>
</comment>
<protein>
    <recommendedName>
        <fullName evidence="1">diguanylate cyclase</fullName>
        <ecNumber evidence="1">2.7.7.65</ecNumber>
    </recommendedName>
</protein>
<evidence type="ECO:0000256" key="2">
    <source>
        <dbReference type="ARBA" id="ARBA00034247"/>
    </source>
</evidence>
<keyword evidence="3" id="KW-0812">Transmembrane</keyword>
<dbReference type="Gene3D" id="3.30.70.270">
    <property type="match status" value="1"/>
</dbReference>